<dbReference type="InterPro" id="IPR053144">
    <property type="entry name" value="Acetyltransferase_Butenolide"/>
</dbReference>
<dbReference type="Proteomes" id="UP000189475">
    <property type="component" value="Unassembled WGS sequence"/>
</dbReference>
<evidence type="ECO:0000313" key="2">
    <source>
        <dbReference type="EMBL" id="SJL82884.1"/>
    </source>
</evidence>
<evidence type="ECO:0000313" key="3">
    <source>
        <dbReference type="Proteomes" id="UP000189475"/>
    </source>
</evidence>
<dbReference type="STRING" id="1918946.VPAL9027_00825"/>
<keyword evidence="3" id="KW-1185">Reference proteome</keyword>
<feature type="domain" description="N-acetyltransferase" evidence="1">
    <location>
        <begin position="4"/>
        <end position="136"/>
    </location>
</feature>
<dbReference type="Gene3D" id="3.40.630.30">
    <property type="match status" value="1"/>
</dbReference>
<dbReference type="OrthoDB" id="3216107at2"/>
<proteinExistence type="predicted"/>
<dbReference type="EMBL" id="FUFT01000002">
    <property type="protein sequence ID" value="SJL82884.1"/>
    <property type="molecule type" value="Genomic_DNA"/>
</dbReference>
<dbReference type="PROSITE" id="PS51186">
    <property type="entry name" value="GNAT"/>
    <property type="match status" value="1"/>
</dbReference>
<dbReference type="InterPro" id="IPR016181">
    <property type="entry name" value="Acyl_CoA_acyltransferase"/>
</dbReference>
<gene>
    <name evidence="2" type="ORF">VPAL9027_00825</name>
</gene>
<dbReference type="PANTHER" id="PTHR43233:SF1">
    <property type="entry name" value="FAMILY N-ACETYLTRANSFERASE, PUTATIVE (AFU_ORTHOLOGUE AFUA_6G03350)-RELATED"/>
    <property type="match status" value="1"/>
</dbReference>
<dbReference type="PANTHER" id="PTHR43233">
    <property type="entry name" value="FAMILY N-ACETYLTRANSFERASE, PUTATIVE (AFU_ORTHOLOGUE AFUA_6G03350)-RELATED"/>
    <property type="match status" value="1"/>
</dbReference>
<evidence type="ECO:0000259" key="1">
    <source>
        <dbReference type="PROSITE" id="PS51186"/>
    </source>
</evidence>
<dbReference type="AlphaFoldDB" id="A0A1R4B1U0"/>
<sequence length="144" mass="16420">MQEYTISTDENHLDFDVIYGFLSESYWAAGIPKHTLAKAISNSFCFGVYDCHHSQVGFARLITDQATFAYLADVFIVENHRGKGLSKYLVESIVSHPELQGLRRMVLATRDAHGLYAQYGFQPIENPDVLMQIWHPDIYCESQV</sequence>
<dbReference type="InterPro" id="IPR000182">
    <property type="entry name" value="GNAT_dom"/>
</dbReference>
<accession>A0A1R4B1U0</accession>
<dbReference type="RefSeq" id="WP_077312580.1">
    <property type="nucleotide sequence ID" value="NZ_AP024887.1"/>
</dbReference>
<reference evidence="2 3" key="1">
    <citation type="submission" date="2017-02" db="EMBL/GenBank/DDBJ databases">
        <authorList>
            <person name="Peterson S.W."/>
        </authorList>
    </citation>
    <scope>NUCLEOTIDE SEQUENCE [LARGE SCALE GENOMIC DNA]</scope>
    <source>
        <strain evidence="2 3">CECT 9027</strain>
    </source>
</reference>
<keyword evidence="2" id="KW-0808">Transferase</keyword>
<dbReference type="SUPFAM" id="SSF55729">
    <property type="entry name" value="Acyl-CoA N-acyltransferases (Nat)"/>
    <property type="match status" value="1"/>
</dbReference>
<dbReference type="CDD" id="cd04301">
    <property type="entry name" value="NAT_SF"/>
    <property type="match status" value="1"/>
</dbReference>
<organism evidence="2 3">
    <name type="scientific">Vibrio palustris</name>
    <dbReference type="NCBI Taxonomy" id="1918946"/>
    <lineage>
        <taxon>Bacteria</taxon>
        <taxon>Pseudomonadati</taxon>
        <taxon>Pseudomonadota</taxon>
        <taxon>Gammaproteobacteria</taxon>
        <taxon>Vibrionales</taxon>
        <taxon>Vibrionaceae</taxon>
        <taxon>Vibrio</taxon>
    </lineage>
</organism>
<protein>
    <submittedName>
        <fullName evidence="2">Acetyltransferase (GNAT) family protein</fullName>
    </submittedName>
</protein>
<dbReference type="Pfam" id="PF13508">
    <property type="entry name" value="Acetyltransf_7"/>
    <property type="match status" value="1"/>
</dbReference>
<name>A0A1R4B1U0_9VIBR</name>
<dbReference type="GO" id="GO:0016747">
    <property type="term" value="F:acyltransferase activity, transferring groups other than amino-acyl groups"/>
    <property type="evidence" value="ECO:0007669"/>
    <property type="project" value="InterPro"/>
</dbReference>